<dbReference type="PANTHER" id="PTHR44051">
    <property type="entry name" value="GLUTATHIONE S-TRANSFERASE-RELATED"/>
    <property type="match status" value="1"/>
</dbReference>
<dbReference type="InterPro" id="IPR004045">
    <property type="entry name" value="Glutathione_S-Trfase_N"/>
</dbReference>
<dbReference type="InterPro" id="IPR010987">
    <property type="entry name" value="Glutathione-S-Trfase_C-like"/>
</dbReference>
<keyword evidence="5" id="KW-0808">Transferase</keyword>
<dbReference type="SFLD" id="SFLDG01151">
    <property type="entry name" value="Main.2:_Nu-like"/>
    <property type="match status" value="1"/>
</dbReference>
<evidence type="ECO:0000259" key="4">
    <source>
        <dbReference type="PROSITE" id="PS50405"/>
    </source>
</evidence>
<dbReference type="EMBL" id="JAADYS010002815">
    <property type="protein sequence ID" value="KAF4454348.1"/>
    <property type="molecule type" value="Genomic_DNA"/>
</dbReference>
<dbReference type="PANTHER" id="PTHR44051:SF3">
    <property type="entry name" value="TRANSCRIPTIONAL REGULATOR URE2"/>
    <property type="match status" value="1"/>
</dbReference>
<dbReference type="InterPro" id="IPR040079">
    <property type="entry name" value="Glutathione_S-Trfase"/>
</dbReference>
<name>A0A8H4KSA2_9HYPO</name>
<protein>
    <submittedName>
        <fullName evidence="5">Glutathione S-transferase</fullName>
    </submittedName>
</protein>
<evidence type="ECO:0000256" key="2">
    <source>
        <dbReference type="RuleBase" id="RU003494"/>
    </source>
</evidence>
<dbReference type="InterPro" id="IPR004046">
    <property type="entry name" value="GST_C"/>
</dbReference>
<comment type="similarity">
    <text evidence="1 2">Belongs to the GST superfamily.</text>
</comment>
<accession>A0A8H4KSA2</accession>
<feature type="domain" description="GST N-terminal" evidence="3">
    <location>
        <begin position="5"/>
        <end position="84"/>
    </location>
</feature>
<dbReference type="Pfam" id="PF02798">
    <property type="entry name" value="GST_N"/>
    <property type="match status" value="1"/>
</dbReference>
<dbReference type="InterPro" id="IPR036249">
    <property type="entry name" value="Thioredoxin-like_sf"/>
</dbReference>
<dbReference type="SUPFAM" id="SSF52833">
    <property type="entry name" value="Thioredoxin-like"/>
    <property type="match status" value="1"/>
</dbReference>
<reference evidence="5 6" key="1">
    <citation type="submission" date="2020-01" db="EMBL/GenBank/DDBJ databases">
        <title>Identification and distribution of gene clusters putatively required for synthesis of sphingolipid metabolism inhibitors in phylogenetically diverse species of the filamentous fungus Fusarium.</title>
        <authorList>
            <person name="Kim H.-S."/>
            <person name="Busman M."/>
            <person name="Brown D.W."/>
            <person name="Divon H."/>
            <person name="Uhlig S."/>
            <person name="Proctor R.H."/>
        </authorList>
    </citation>
    <scope>NUCLEOTIDE SEQUENCE [LARGE SCALE GENOMIC DNA]</scope>
    <source>
        <strain evidence="5 6">NRRL 20459</strain>
    </source>
</reference>
<dbReference type="PROSITE" id="PS50405">
    <property type="entry name" value="GST_CTER"/>
    <property type="match status" value="1"/>
</dbReference>
<dbReference type="OrthoDB" id="422574at2759"/>
<dbReference type="Gene3D" id="3.40.30.10">
    <property type="entry name" value="Glutaredoxin"/>
    <property type="match status" value="1"/>
</dbReference>
<dbReference type="CDD" id="cd03048">
    <property type="entry name" value="GST_N_Ure2p_like"/>
    <property type="match status" value="1"/>
</dbReference>
<proteinExistence type="inferred from homology"/>
<organism evidence="5 6">
    <name type="scientific">Fusarium albosuccineum</name>
    <dbReference type="NCBI Taxonomy" id="1237068"/>
    <lineage>
        <taxon>Eukaryota</taxon>
        <taxon>Fungi</taxon>
        <taxon>Dikarya</taxon>
        <taxon>Ascomycota</taxon>
        <taxon>Pezizomycotina</taxon>
        <taxon>Sordariomycetes</taxon>
        <taxon>Hypocreomycetidae</taxon>
        <taxon>Hypocreales</taxon>
        <taxon>Nectriaceae</taxon>
        <taxon>Fusarium</taxon>
        <taxon>Fusarium decemcellulare species complex</taxon>
    </lineage>
</organism>
<evidence type="ECO:0000313" key="5">
    <source>
        <dbReference type="EMBL" id="KAF4454348.1"/>
    </source>
</evidence>
<dbReference type="SFLD" id="SFLDS00019">
    <property type="entry name" value="Glutathione_Transferase_(cytos"/>
    <property type="match status" value="1"/>
</dbReference>
<sequence length="215" mass="25012">MSDIEPIVVYIHGRGPNPKKVTIILEELGIPYTTITIQDPKAESFTKINPNGRLPAIEDPNTGLTLWESGAILEYLVEKYDKDHKLTFTTEPEKWYLKQYLHFQMSGQGPYYGQAFWFYHFHSEQVESAKERYKEQVARVISVLDKLLEGKEYLVGNKFTYADLAFIPWNALAPLTDDLMEKFDIEKKYPNYIAWQNRLMTRPAVVKIMSPPTEK</sequence>
<dbReference type="Gene3D" id="1.20.1050.10">
    <property type="match status" value="1"/>
</dbReference>
<comment type="caution">
    <text evidence="5">The sequence shown here is derived from an EMBL/GenBank/DDBJ whole genome shotgun (WGS) entry which is preliminary data.</text>
</comment>
<evidence type="ECO:0000313" key="6">
    <source>
        <dbReference type="Proteomes" id="UP000554235"/>
    </source>
</evidence>
<feature type="domain" description="GST C-terminal" evidence="4">
    <location>
        <begin position="90"/>
        <end position="215"/>
    </location>
</feature>
<gene>
    <name evidence="5" type="ORF">FALBO_15841</name>
</gene>
<keyword evidence="6" id="KW-1185">Reference proteome</keyword>
<dbReference type="SUPFAM" id="SSF47616">
    <property type="entry name" value="GST C-terminal domain-like"/>
    <property type="match status" value="1"/>
</dbReference>
<dbReference type="AlphaFoldDB" id="A0A8H4KSA2"/>
<dbReference type="PROSITE" id="PS50404">
    <property type="entry name" value="GST_NTER"/>
    <property type="match status" value="1"/>
</dbReference>
<dbReference type="InterPro" id="IPR036282">
    <property type="entry name" value="Glutathione-S-Trfase_C_sf"/>
</dbReference>
<evidence type="ECO:0000259" key="3">
    <source>
        <dbReference type="PROSITE" id="PS50404"/>
    </source>
</evidence>
<dbReference type="GO" id="GO:0016740">
    <property type="term" value="F:transferase activity"/>
    <property type="evidence" value="ECO:0007669"/>
    <property type="project" value="UniProtKB-KW"/>
</dbReference>
<evidence type="ECO:0000256" key="1">
    <source>
        <dbReference type="ARBA" id="ARBA00007409"/>
    </source>
</evidence>
<dbReference type="Proteomes" id="UP000554235">
    <property type="component" value="Unassembled WGS sequence"/>
</dbReference>
<dbReference type="SFLD" id="SFLDG00358">
    <property type="entry name" value="Main_(cytGST)"/>
    <property type="match status" value="1"/>
</dbReference>
<dbReference type="Pfam" id="PF00043">
    <property type="entry name" value="GST_C"/>
    <property type="match status" value="1"/>
</dbReference>